<proteinExistence type="predicted"/>
<evidence type="ECO:0000313" key="2">
    <source>
        <dbReference type="Proteomes" id="UP001431209"/>
    </source>
</evidence>
<evidence type="ECO:0000313" key="1">
    <source>
        <dbReference type="EMBL" id="KAL0487613.1"/>
    </source>
</evidence>
<keyword evidence="2" id="KW-1185">Reference proteome</keyword>
<name>A0AAW2ZF39_9EUKA</name>
<accession>A0AAW2ZF39</accession>
<comment type="caution">
    <text evidence="1">The sequence shown here is derived from an EMBL/GenBank/DDBJ whole genome shotgun (WGS) entry which is preliminary data.</text>
</comment>
<sequence length="75" mass="8571">MGNFESVREKITLDYPSDMSPSDVIRSKVEQDVDGRTSETLNKLGIAYEDLATADDVLRLLKYEVFEKEVDQEEV</sequence>
<organism evidence="1 2">
    <name type="scientific">Acrasis kona</name>
    <dbReference type="NCBI Taxonomy" id="1008807"/>
    <lineage>
        <taxon>Eukaryota</taxon>
        <taxon>Discoba</taxon>
        <taxon>Heterolobosea</taxon>
        <taxon>Tetramitia</taxon>
        <taxon>Eutetramitia</taxon>
        <taxon>Acrasidae</taxon>
        <taxon>Acrasis</taxon>
    </lineage>
</organism>
<dbReference type="AlphaFoldDB" id="A0AAW2ZF39"/>
<gene>
    <name evidence="1" type="ORF">AKO1_000243</name>
</gene>
<dbReference type="EMBL" id="JAOPGA020001356">
    <property type="protein sequence ID" value="KAL0487613.1"/>
    <property type="molecule type" value="Genomic_DNA"/>
</dbReference>
<dbReference type="Proteomes" id="UP001431209">
    <property type="component" value="Unassembled WGS sequence"/>
</dbReference>
<protein>
    <submittedName>
        <fullName evidence="1">Uncharacterized protein</fullName>
    </submittedName>
</protein>
<reference evidence="1 2" key="1">
    <citation type="submission" date="2024-03" db="EMBL/GenBank/DDBJ databases">
        <title>The Acrasis kona genome and developmental transcriptomes reveal deep origins of eukaryotic multicellular pathways.</title>
        <authorList>
            <person name="Sheikh S."/>
            <person name="Fu C.-J."/>
            <person name="Brown M.W."/>
            <person name="Baldauf S.L."/>
        </authorList>
    </citation>
    <scope>NUCLEOTIDE SEQUENCE [LARGE SCALE GENOMIC DNA]</scope>
    <source>
        <strain evidence="1 2">ATCC MYA-3509</strain>
    </source>
</reference>